<accession>A0A953J690</accession>
<dbReference type="Pfam" id="PF26233">
    <property type="entry name" value="NicX"/>
    <property type="match status" value="1"/>
</dbReference>
<dbReference type="PANTHER" id="PTHR34448">
    <property type="entry name" value="AMINOPEPTIDASE"/>
    <property type="match status" value="1"/>
</dbReference>
<evidence type="ECO:0000313" key="3">
    <source>
        <dbReference type="Proteomes" id="UP000705867"/>
    </source>
</evidence>
<keyword evidence="1" id="KW-0479">Metal-binding</keyword>
<dbReference type="AlphaFoldDB" id="A0A953J690"/>
<comment type="caution">
    <text evidence="2">The sequence shown here is derived from an EMBL/GenBank/DDBJ whole genome shotgun (WGS) entry which is preliminary data.</text>
</comment>
<name>A0A953J690_9BACT</name>
<dbReference type="InterPro" id="IPR058739">
    <property type="entry name" value="NicX"/>
</dbReference>
<evidence type="ECO:0000313" key="2">
    <source>
        <dbReference type="EMBL" id="MBZ0155382.1"/>
    </source>
</evidence>
<dbReference type="GO" id="GO:0004177">
    <property type="term" value="F:aminopeptidase activity"/>
    <property type="evidence" value="ECO:0007669"/>
    <property type="project" value="UniProtKB-KW"/>
</dbReference>
<dbReference type="Proteomes" id="UP000705867">
    <property type="component" value="Unassembled WGS sequence"/>
</dbReference>
<dbReference type="EMBL" id="JAIOIV010000031">
    <property type="protein sequence ID" value="MBZ0155382.1"/>
    <property type="molecule type" value="Genomic_DNA"/>
</dbReference>
<keyword evidence="2" id="KW-0378">Hydrolase</keyword>
<organism evidence="2 3">
    <name type="scientific">Candidatus Nitrobium versatile</name>
    <dbReference type="NCBI Taxonomy" id="2884831"/>
    <lineage>
        <taxon>Bacteria</taxon>
        <taxon>Pseudomonadati</taxon>
        <taxon>Nitrospirota</taxon>
        <taxon>Nitrospiria</taxon>
        <taxon>Nitrospirales</taxon>
        <taxon>Nitrospiraceae</taxon>
        <taxon>Candidatus Nitrobium</taxon>
    </lineage>
</organism>
<dbReference type="PANTHER" id="PTHR34448:SF1">
    <property type="entry name" value="BLL6088 PROTEIN"/>
    <property type="match status" value="1"/>
</dbReference>
<keyword evidence="2" id="KW-0645">Protease</keyword>
<reference evidence="2" key="1">
    <citation type="journal article" date="2021" name="bioRxiv">
        <title>Unraveling nitrogen, sulfur and carbon metabolic pathways and microbial community transcriptional responses to substrate deprivation and toxicity stresses in a bioreactor mimicking anoxic brackish coastal sediment conditions.</title>
        <authorList>
            <person name="Martins P.D."/>
            <person name="Echeveste M.J."/>
            <person name="Arshad A."/>
            <person name="Kurth J."/>
            <person name="Ouboter H."/>
            <person name="Jetten M.S.M."/>
            <person name="Welte C.U."/>
        </authorList>
    </citation>
    <scope>NUCLEOTIDE SEQUENCE</scope>
    <source>
        <strain evidence="2">MAG_39</strain>
    </source>
</reference>
<dbReference type="EC" id="3.4.11.-" evidence="2"/>
<gene>
    <name evidence="2" type="ORF">K8I29_04100</name>
</gene>
<dbReference type="SUPFAM" id="SSF144052">
    <property type="entry name" value="Thermophilic metalloprotease-like"/>
    <property type="match status" value="1"/>
</dbReference>
<sequence>MIVRALQGIYRINLGVKRQERVLVFNDTPSPAEEDIAYDDLCRRTRLRDITLLTAEVGKAFARRVLYYEFPATGSHGAEPPAGLWECAFGEKTVVALRKAKLLSPLLKKKIPDAGLRKAEEIIAHHKKYAVDAVIALSNYSTSHTRFRDLLTRVCGCRYASMPLFDASMLEGAMNTEWRTLAKRTTALAREVNRAESVEIHTSNGTRITLSKRGRKALADTGILTKKGAFGNLPAGEVFFAPREGTAEGTLVLEWAPTRELRSPLTLTVRNGIVQDIAGDEPFGDLLRAKLGEKRENGNIAELGIGTNDRARRPDSILETEKILGTVHIALGDNSSFGGIVKTPFHQDFIFFRPTVVLTLKDGSKRELLREGTVPFPPDLK</sequence>
<proteinExistence type="predicted"/>
<evidence type="ECO:0000256" key="1">
    <source>
        <dbReference type="ARBA" id="ARBA00022723"/>
    </source>
</evidence>
<dbReference type="GO" id="GO:0046872">
    <property type="term" value="F:metal ion binding"/>
    <property type="evidence" value="ECO:0007669"/>
    <property type="project" value="UniProtKB-KW"/>
</dbReference>
<reference evidence="2" key="2">
    <citation type="submission" date="2021-08" db="EMBL/GenBank/DDBJ databases">
        <authorList>
            <person name="Dalcin Martins P."/>
        </authorList>
    </citation>
    <scope>NUCLEOTIDE SEQUENCE</scope>
    <source>
        <strain evidence="2">MAG_39</strain>
    </source>
</reference>
<keyword evidence="2" id="KW-0031">Aminopeptidase</keyword>
<dbReference type="InterPro" id="IPR052170">
    <property type="entry name" value="M29_Exopeptidase"/>
</dbReference>
<protein>
    <submittedName>
        <fullName evidence="2">Aminopeptidase</fullName>
        <ecNumber evidence="2">3.4.11.-</ecNumber>
    </submittedName>
</protein>